<sequence length="330" mass="33442">MTSRTGVTRLGDAAAVTASSNNASTSSAMASRRPGGQEIGWLEANFGHDDGGSLASGCAVVGDRTVVPASHLVSPCPRATCEPIEVRPQPHMGRPSPPDKLLPWQSSSPSPTLALAGVIVICQYSMMEQPASERVEYSTAQQWQTARTPVCQDTTDPRRPWHRPWWGRGCCCPTPTSATAAAAAAAAAYRPDDVGGGGGGNDDDDDASKQPFSGMESPSLAGCNGSATLAIHTSACMEIRSSWTQLALPARLSAGGGSVGAGGGGHGPPWCACLHASASLMLRLSTYTTGSSGLQAGVIGSGAAGGAVDGGWWTGQPWAASLSTPLLGGA</sequence>
<feature type="region of interest" description="Disordered" evidence="1">
    <location>
        <begin position="193"/>
        <end position="217"/>
    </location>
</feature>
<evidence type="ECO:0000313" key="2">
    <source>
        <dbReference type="EMBL" id="EMD58970.1"/>
    </source>
</evidence>
<dbReference type="GeneID" id="19136386"/>
<dbReference type="HOGENOM" id="CLU_072827_0_0_1"/>
<protein>
    <submittedName>
        <fullName evidence="2">Uncharacterized protein</fullName>
    </submittedName>
</protein>
<evidence type="ECO:0000313" key="3">
    <source>
        <dbReference type="Proteomes" id="UP000016934"/>
    </source>
</evidence>
<dbReference type="RefSeq" id="XP_007705199.1">
    <property type="nucleotide sequence ID" value="XM_007707009.1"/>
</dbReference>
<dbReference type="OrthoDB" id="10531904at2759"/>
<dbReference type="EMBL" id="KB445654">
    <property type="protein sequence ID" value="EMD58970.1"/>
    <property type="molecule type" value="Genomic_DNA"/>
</dbReference>
<reference evidence="3" key="2">
    <citation type="journal article" date="2013" name="PLoS Genet.">
        <title>Comparative genome structure, secondary metabolite, and effector coding capacity across Cochliobolus pathogens.</title>
        <authorList>
            <person name="Condon B.J."/>
            <person name="Leng Y."/>
            <person name="Wu D."/>
            <person name="Bushley K.E."/>
            <person name="Ohm R.A."/>
            <person name="Otillar R."/>
            <person name="Martin J."/>
            <person name="Schackwitz W."/>
            <person name="Grimwood J."/>
            <person name="MohdZainudin N."/>
            <person name="Xue C."/>
            <person name="Wang R."/>
            <person name="Manning V.A."/>
            <person name="Dhillon B."/>
            <person name="Tu Z.J."/>
            <person name="Steffenson B.J."/>
            <person name="Salamov A."/>
            <person name="Sun H."/>
            <person name="Lowry S."/>
            <person name="LaButti K."/>
            <person name="Han J."/>
            <person name="Copeland A."/>
            <person name="Lindquist E."/>
            <person name="Barry K."/>
            <person name="Schmutz J."/>
            <person name="Baker S.E."/>
            <person name="Ciuffetti L.M."/>
            <person name="Grigoriev I.V."/>
            <person name="Zhong S."/>
            <person name="Turgeon B.G."/>
        </authorList>
    </citation>
    <scope>NUCLEOTIDE SEQUENCE [LARGE SCALE GENOMIC DNA]</scope>
    <source>
        <strain evidence="3">ND90Pr / ATCC 201652</strain>
    </source>
</reference>
<reference evidence="2 3" key="1">
    <citation type="journal article" date="2012" name="PLoS Pathog.">
        <title>Diverse lifestyles and strategies of plant pathogenesis encoded in the genomes of eighteen Dothideomycetes fungi.</title>
        <authorList>
            <person name="Ohm R.A."/>
            <person name="Feau N."/>
            <person name="Henrissat B."/>
            <person name="Schoch C.L."/>
            <person name="Horwitz B.A."/>
            <person name="Barry K.W."/>
            <person name="Condon B.J."/>
            <person name="Copeland A.C."/>
            <person name="Dhillon B."/>
            <person name="Glaser F."/>
            <person name="Hesse C.N."/>
            <person name="Kosti I."/>
            <person name="LaButti K."/>
            <person name="Lindquist E.A."/>
            <person name="Lucas S."/>
            <person name="Salamov A.A."/>
            <person name="Bradshaw R.E."/>
            <person name="Ciuffetti L."/>
            <person name="Hamelin R.C."/>
            <person name="Kema G.H.J."/>
            <person name="Lawrence C."/>
            <person name="Scott J.A."/>
            <person name="Spatafora J.W."/>
            <person name="Turgeon B.G."/>
            <person name="de Wit P.J.G.M."/>
            <person name="Zhong S."/>
            <person name="Goodwin S.B."/>
            <person name="Grigoriev I.V."/>
        </authorList>
    </citation>
    <scope>NUCLEOTIDE SEQUENCE [LARGE SCALE GENOMIC DNA]</scope>
    <source>
        <strain evidence="3">ND90Pr / ATCC 201652</strain>
    </source>
</reference>
<accession>M2S8R5</accession>
<proteinExistence type="predicted"/>
<name>M2S8R5_COCSN</name>
<dbReference type="AlphaFoldDB" id="M2S8R5"/>
<evidence type="ECO:0000256" key="1">
    <source>
        <dbReference type="SAM" id="MobiDB-lite"/>
    </source>
</evidence>
<keyword evidence="3" id="KW-1185">Reference proteome</keyword>
<dbReference type="Proteomes" id="UP000016934">
    <property type="component" value="Unassembled WGS sequence"/>
</dbReference>
<organism evidence="2 3">
    <name type="scientific">Cochliobolus sativus (strain ND90Pr / ATCC 201652)</name>
    <name type="common">Common root rot and spot blotch fungus</name>
    <name type="synonym">Bipolaris sorokiniana</name>
    <dbReference type="NCBI Taxonomy" id="665912"/>
    <lineage>
        <taxon>Eukaryota</taxon>
        <taxon>Fungi</taxon>
        <taxon>Dikarya</taxon>
        <taxon>Ascomycota</taxon>
        <taxon>Pezizomycotina</taxon>
        <taxon>Dothideomycetes</taxon>
        <taxon>Pleosporomycetidae</taxon>
        <taxon>Pleosporales</taxon>
        <taxon>Pleosporineae</taxon>
        <taxon>Pleosporaceae</taxon>
        <taxon>Bipolaris</taxon>
    </lineage>
</organism>
<dbReference type="KEGG" id="bsc:COCSADRAFT_31119"/>
<gene>
    <name evidence="2" type="ORF">COCSADRAFT_31119</name>
</gene>